<feature type="region of interest" description="Disordered" evidence="11">
    <location>
        <begin position="422"/>
        <end position="446"/>
    </location>
</feature>
<reference evidence="14" key="1">
    <citation type="journal article" date="2019" name="Nat. Commun.">
        <title>Expansion of phycobilisome linker gene families in mesophilic red algae.</title>
        <authorList>
            <person name="Lee J."/>
            <person name="Kim D."/>
            <person name="Bhattacharya D."/>
            <person name="Yoon H.S."/>
        </authorList>
    </citation>
    <scope>NUCLEOTIDE SEQUENCE [LARGE SCALE GENOMIC DNA]</scope>
    <source>
        <strain evidence="14">CCMP 1328</strain>
    </source>
</reference>
<dbReference type="GO" id="GO:0004222">
    <property type="term" value="F:metalloendopeptidase activity"/>
    <property type="evidence" value="ECO:0007669"/>
    <property type="project" value="InterPro"/>
</dbReference>
<evidence type="ECO:0000256" key="11">
    <source>
        <dbReference type="SAM" id="MobiDB-lite"/>
    </source>
</evidence>
<keyword evidence="8 10" id="KW-0482">Metalloprotease</keyword>
<sequence>MRLTCAVRAMRARLGWRGAPLASLCGLRTIGADTRARWAMRDGDERIGTSVQSRFACAHSTAEDRARDAYEDGKGTRPGQFGIQGLHMPSDWGVIAERCLLRSDALVREIEALDETPDVRVLYLFDELSDTLCRVVDGAELCRNVHPDSRFVEQSDQVYALVAGFMQKLNANTRMFRALDQVRRCDALWKTLTEEEQIACDSLILDFERGGIGLDDEHRVKCVQIQQQIALVGAQFSASIHNQESTKIAAPVELLRGHLPPDLLDSMSVEGGCYMIDSDPEHLAHLLQIIESEPVRKEIFCLAYSEPNRMTSLALLHRMLDLRQQLATMLGFLNSAEMHLNGFRLAPSVEHVWKFLECVRDAIQPKVDDEIQLLRMWKTRHLGSASFEDTQIFEWDRPFYRPMARLENKHMGNHTHAHALHTSEHSNNDSSRTHHPAPPAAGNSKSPSLDNYFPLDAVLGGLDLVLRSVFGIHMELADMEPGESWSEQVLKYKLLQNDEKGALTLLGVVYMDLFPRPNKYSHSAHFVIRCGRHRRGTKCRSSDLTSHAVLDENRDIEPVVPVVALVCNFARSPVRHPHTGARVHLLKHSHVETLFHEFGHVLHSILSKTSFQHLAGTRTTLDFVEIPAHFFEHFASDYRVLRQFARHYITGSPLPQSTLSRHMDAKRMFAGMDVQTQVLYAASDLAFHSFWQPDASMSSTELYADIRNQFSSVSCPPGLALQATLSHLFGYSTGYYSYLYAQVISAHIWAKLFENDPLNREAGDFIRRKLLEPGGAKHAREILHSVLGDEPPSLAPFLAELGMLERSDAGVFSAPSIESCFQLTTQA</sequence>
<evidence type="ECO:0000313" key="13">
    <source>
        <dbReference type="EMBL" id="KAA8499330.1"/>
    </source>
</evidence>
<evidence type="ECO:0000256" key="3">
    <source>
        <dbReference type="ARBA" id="ARBA00022670"/>
    </source>
</evidence>
<evidence type="ECO:0000256" key="4">
    <source>
        <dbReference type="ARBA" id="ARBA00022723"/>
    </source>
</evidence>
<evidence type="ECO:0000313" key="14">
    <source>
        <dbReference type="Proteomes" id="UP000324585"/>
    </source>
</evidence>
<keyword evidence="9" id="KW-0496">Mitochondrion</keyword>
<keyword evidence="14" id="KW-1185">Reference proteome</keyword>
<dbReference type="GO" id="GO:0046872">
    <property type="term" value="F:metal ion binding"/>
    <property type="evidence" value="ECO:0007669"/>
    <property type="project" value="UniProtKB-UniRule"/>
</dbReference>
<comment type="caution">
    <text evidence="13">The sequence shown here is derived from an EMBL/GenBank/DDBJ whole genome shotgun (WGS) entry which is preliminary data.</text>
</comment>
<dbReference type="InterPro" id="IPR001567">
    <property type="entry name" value="Pept_M3A_M3B_dom"/>
</dbReference>
<evidence type="ECO:0000256" key="9">
    <source>
        <dbReference type="ARBA" id="ARBA00023128"/>
    </source>
</evidence>
<protein>
    <submittedName>
        <fullName evidence="13">Putative mitochondrial intermediate peptidase, mitochondrial</fullName>
    </submittedName>
</protein>
<evidence type="ECO:0000256" key="10">
    <source>
        <dbReference type="RuleBase" id="RU003435"/>
    </source>
</evidence>
<dbReference type="InterPro" id="IPR033851">
    <property type="entry name" value="M3A_MIP"/>
</dbReference>
<dbReference type="InterPro" id="IPR045090">
    <property type="entry name" value="Pept_M3A_M3B"/>
</dbReference>
<evidence type="ECO:0000256" key="1">
    <source>
        <dbReference type="ARBA" id="ARBA00004173"/>
    </source>
</evidence>
<dbReference type="OMA" id="ALMFEYM"/>
<dbReference type="Gene3D" id="1.10.1370.10">
    <property type="entry name" value="Neurolysin, domain 3"/>
    <property type="match status" value="2"/>
</dbReference>
<dbReference type="CDD" id="cd06457">
    <property type="entry name" value="M3A_MIP"/>
    <property type="match status" value="1"/>
</dbReference>
<evidence type="ECO:0000256" key="6">
    <source>
        <dbReference type="ARBA" id="ARBA00022833"/>
    </source>
</evidence>
<evidence type="ECO:0000256" key="5">
    <source>
        <dbReference type="ARBA" id="ARBA00022801"/>
    </source>
</evidence>
<dbReference type="PANTHER" id="PTHR11804">
    <property type="entry name" value="PROTEASE M3 THIMET OLIGOPEPTIDASE-RELATED"/>
    <property type="match status" value="1"/>
</dbReference>
<dbReference type="Proteomes" id="UP000324585">
    <property type="component" value="Unassembled WGS sequence"/>
</dbReference>
<keyword evidence="3 10" id="KW-0645">Protease</keyword>
<feature type="domain" description="Peptidase M3A/M3B catalytic" evidence="12">
    <location>
        <begin position="447"/>
        <end position="801"/>
    </location>
</feature>
<dbReference type="Pfam" id="PF01432">
    <property type="entry name" value="Peptidase_M3"/>
    <property type="match status" value="2"/>
</dbReference>
<evidence type="ECO:0000259" key="12">
    <source>
        <dbReference type="Pfam" id="PF01432"/>
    </source>
</evidence>
<dbReference type="Gene3D" id="3.40.390.10">
    <property type="entry name" value="Collagenase (Catalytic Domain)"/>
    <property type="match status" value="1"/>
</dbReference>
<keyword evidence="5 10" id="KW-0378">Hydrolase</keyword>
<keyword evidence="7" id="KW-0809">Transit peptide</keyword>
<accession>A0A5J4Z8A7</accession>
<keyword evidence="6 10" id="KW-0862">Zinc</keyword>
<dbReference type="PANTHER" id="PTHR11804:SF79">
    <property type="entry name" value="MITOCHONDRIAL INTERMEDIATE PEPTIDASE"/>
    <property type="match status" value="1"/>
</dbReference>
<name>A0A5J4Z8A7_PORPP</name>
<dbReference type="AlphaFoldDB" id="A0A5J4Z8A7"/>
<dbReference type="SUPFAM" id="SSF55486">
    <property type="entry name" value="Metalloproteases ('zincins'), catalytic domain"/>
    <property type="match status" value="1"/>
</dbReference>
<comment type="subcellular location">
    <subcellularLocation>
        <location evidence="1">Mitochondrion</location>
    </subcellularLocation>
</comment>
<dbReference type="GO" id="GO:0006508">
    <property type="term" value="P:proteolysis"/>
    <property type="evidence" value="ECO:0007669"/>
    <property type="project" value="UniProtKB-KW"/>
</dbReference>
<proteinExistence type="inferred from homology"/>
<dbReference type="EMBL" id="VRMN01000001">
    <property type="protein sequence ID" value="KAA8499330.1"/>
    <property type="molecule type" value="Genomic_DNA"/>
</dbReference>
<gene>
    <name evidence="13" type="ORF">FVE85_6915</name>
</gene>
<keyword evidence="4 10" id="KW-0479">Metal-binding</keyword>
<dbReference type="GO" id="GO:0005739">
    <property type="term" value="C:mitochondrion"/>
    <property type="evidence" value="ECO:0007669"/>
    <property type="project" value="UniProtKB-SubCell"/>
</dbReference>
<evidence type="ECO:0000256" key="2">
    <source>
        <dbReference type="ARBA" id="ARBA00006040"/>
    </source>
</evidence>
<dbReference type="GO" id="GO:0006518">
    <property type="term" value="P:peptide metabolic process"/>
    <property type="evidence" value="ECO:0007669"/>
    <property type="project" value="TreeGrafter"/>
</dbReference>
<comment type="cofactor">
    <cofactor evidence="10">
        <name>Zn(2+)</name>
        <dbReference type="ChEBI" id="CHEBI:29105"/>
    </cofactor>
    <text evidence="10">Binds 1 zinc ion.</text>
</comment>
<evidence type="ECO:0000256" key="7">
    <source>
        <dbReference type="ARBA" id="ARBA00022946"/>
    </source>
</evidence>
<evidence type="ECO:0000256" key="8">
    <source>
        <dbReference type="ARBA" id="ARBA00023049"/>
    </source>
</evidence>
<dbReference type="InterPro" id="IPR024079">
    <property type="entry name" value="MetalloPept_cat_dom_sf"/>
</dbReference>
<feature type="domain" description="Peptidase M3A/M3B catalytic" evidence="12">
    <location>
        <begin position="292"/>
        <end position="409"/>
    </location>
</feature>
<comment type="similarity">
    <text evidence="2 10">Belongs to the peptidase M3 family.</text>
</comment>
<dbReference type="OrthoDB" id="17530at2759"/>
<organism evidence="13 14">
    <name type="scientific">Porphyridium purpureum</name>
    <name type="common">Red alga</name>
    <name type="synonym">Porphyridium cruentum</name>
    <dbReference type="NCBI Taxonomy" id="35688"/>
    <lineage>
        <taxon>Eukaryota</taxon>
        <taxon>Rhodophyta</taxon>
        <taxon>Bangiophyceae</taxon>
        <taxon>Porphyridiales</taxon>
        <taxon>Porphyridiaceae</taxon>
        <taxon>Porphyridium</taxon>
    </lineage>
</organism>
<dbReference type="InterPro" id="IPR024077">
    <property type="entry name" value="Neurolysin/TOP_dom2"/>
</dbReference>